<dbReference type="PANTHER" id="PTHR10159:SF519">
    <property type="entry name" value="DUAL SPECIFICITY PROTEIN PHOSPHATASE MPK3"/>
    <property type="match status" value="1"/>
</dbReference>
<evidence type="ECO:0000256" key="4">
    <source>
        <dbReference type="ARBA" id="ARBA00022737"/>
    </source>
</evidence>
<evidence type="ECO:0000256" key="3">
    <source>
        <dbReference type="ARBA" id="ARBA00022614"/>
    </source>
</evidence>
<evidence type="ECO:0000313" key="9">
    <source>
        <dbReference type="EMBL" id="KAA0167472.1"/>
    </source>
</evidence>
<keyword evidence="5" id="KW-0378">Hydrolase</keyword>
<dbReference type="Gene3D" id="3.80.10.10">
    <property type="entry name" value="Ribonuclease Inhibitor"/>
    <property type="match status" value="1"/>
</dbReference>
<dbReference type="GO" id="GO:0043409">
    <property type="term" value="P:negative regulation of MAPK cascade"/>
    <property type="evidence" value="ECO:0007669"/>
    <property type="project" value="TreeGrafter"/>
</dbReference>
<evidence type="ECO:0000259" key="8">
    <source>
        <dbReference type="SMART" id="SM00195"/>
    </source>
</evidence>
<protein>
    <recommendedName>
        <fullName evidence="2">protein-tyrosine-phosphatase</fullName>
        <ecNumber evidence="2">3.1.3.48</ecNumber>
    </recommendedName>
</protein>
<evidence type="ECO:0000256" key="1">
    <source>
        <dbReference type="ARBA" id="ARBA00008601"/>
    </source>
</evidence>
<gene>
    <name evidence="9" type="ORF">FNF31_00911</name>
</gene>
<dbReference type="InterPro" id="IPR003591">
    <property type="entry name" value="Leu-rich_rpt_typical-subtyp"/>
</dbReference>
<feature type="compositionally biased region" description="Low complexity" evidence="7">
    <location>
        <begin position="9"/>
        <end position="18"/>
    </location>
</feature>
<sequence>MVVGGVSHRSLPPSSTRPASPPARDDRAVGPAHRPSRSAGFALGWNAHSRALSAASSSQTHAQSLQQRGGHISGGSHAGSYAGSYAGSHAGSAAGSRLLPNLAHVDLTGCGVEVLLPTVSELSALVRLRLNRNQLRSLPAELADLPALTIVDVEDNPLTRVPAAVKAKRGVQLVTGVPDQILPGLYLGDARAARNVEALRARQIHRVVMVSCELRPQLGAGLDTVVIPIKDAPSESLAFSRCPDPYFFRFAMLPAHAQPTVAGLRLQDHIPEGEAAAAAAAAASAAAATPPGASARARGSGALSKPLSSRGASLSRPAPPSSLASSTSRSGRRDVDLTSMGDATPSEATSLAAANGSREGSVSGTGTPLSSAAGSSAAGTPAGAPSSPSLVPQLSLSMSGDWAAPTAATAVVASAEASEGAAASVAQSAQAAGTPKVAGAAEAVGSASSTPAGAVGLPPLSAGARDQLDGLRATRADDPAADPASPIGAPLVQDGFPGASPKAVAAAKRAVEAFGSAGKRQAQARSGPGWPQQPGPIGGEGSPFNPGPAPAGPGIHTTRLRLQFVIDRSVHRLRAVGRRVLVGLGEHGDTGSDGGESAFSTPEAGAMEGATTPHFAPEEADLPLSAASIAAPILGVGGMSALEEPAAASGGLLPDAAGASRSATIVIALVMRVTGWSLRRSFAHVRARRAVVSPNFGFFAQLQRFEKTLYEHGLLHLDDDDKAGLGPGEDPAACLPTLSVTGLVAATSGCINPNDLAEPDEDPEAERHGAFWYASGASAEGPSTRRRQMRRNSVTGF</sequence>
<dbReference type="InterPro" id="IPR032675">
    <property type="entry name" value="LRR_dom_sf"/>
</dbReference>
<feature type="region of interest" description="Disordered" evidence="7">
    <location>
        <begin position="773"/>
        <end position="797"/>
    </location>
</feature>
<comment type="caution">
    <text evidence="9">The sequence shown here is derived from an EMBL/GenBank/DDBJ whole genome shotgun (WGS) entry which is preliminary data.</text>
</comment>
<evidence type="ECO:0000256" key="2">
    <source>
        <dbReference type="ARBA" id="ARBA00013064"/>
    </source>
</evidence>
<dbReference type="EC" id="3.1.3.48" evidence="2"/>
<feature type="region of interest" description="Disordered" evidence="7">
    <location>
        <begin position="291"/>
        <end position="390"/>
    </location>
</feature>
<dbReference type="SMART" id="SM00195">
    <property type="entry name" value="DSPc"/>
    <property type="match status" value="1"/>
</dbReference>
<proteinExistence type="inferred from homology"/>
<feature type="compositionally biased region" description="Low complexity" evidence="7">
    <location>
        <begin position="291"/>
        <end position="329"/>
    </location>
</feature>
<feature type="region of interest" description="Disordered" evidence="7">
    <location>
        <begin position="54"/>
        <end position="76"/>
    </location>
</feature>
<dbReference type="SUPFAM" id="SSF52058">
    <property type="entry name" value="L domain-like"/>
    <property type="match status" value="1"/>
</dbReference>
<keyword evidence="4" id="KW-0677">Repeat</keyword>
<evidence type="ECO:0000256" key="5">
    <source>
        <dbReference type="ARBA" id="ARBA00022801"/>
    </source>
</evidence>
<dbReference type="GO" id="GO:0005737">
    <property type="term" value="C:cytoplasm"/>
    <property type="evidence" value="ECO:0007669"/>
    <property type="project" value="TreeGrafter"/>
</dbReference>
<name>A0A5A8DQ16_CAFRO</name>
<feature type="compositionally biased region" description="Low complexity" evidence="7">
    <location>
        <begin position="481"/>
        <end position="495"/>
    </location>
</feature>
<dbReference type="SUPFAM" id="SSF52799">
    <property type="entry name" value="(Phosphotyrosine protein) phosphatases II"/>
    <property type="match status" value="2"/>
</dbReference>
<dbReference type="InterPro" id="IPR000340">
    <property type="entry name" value="Dual-sp_phosphatase_cat-dom"/>
</dbReference>
<dbReference type="CDD" id="cd14498">
    <property type="entry name" value="DSP"/>
    <property type="match status" value="1"/>
</dbReference>
<dbReference type="GO" id="GO:0004725">
    <property type="term" value="F:protein tyrosine phosphatase activity"/>
    <property type="evidence" value="ECO:0007669"/>
    <property type="project" value="UniProtKB-EC"/>
</dbReference>
<dbReference type="Gene3D" id="3.90.190.10">
    <property type="entry name" value="Protein tyrosine phosphatase superfamily"/>
    <property type="match status" value="2"/>
</dbReference>
<dbReference type="SMART" id="SM00369">
    <property type="entry name" value="LRR_TYP"/>
    <property type="match status" value="2"/>
</dbReference>
<feature type="compositionally biased region" description="Low complexity" evidence="7">
    <location>
        <begin position="364"/>
        <end position="390"/>
    </location>
</feature>
<feature type="region of interest" description="Disordered" evidence="7">
    <location>
        <begin position="1"/>
        <end position="39"/>
    </location>
</feature>
<organism evidence="9 10">
    <name type="scientific">Cafeteria roenbergensis</name>
    <name type="common">Marine flagellate</name>
    <dbReference type="NCBI Taxonomy" id="33653"/>
    <lineage>
        <taxon>Eukaryota</taxon>
        <taxon>Sar</taxon>
        <taxon>Stramenopiles</taxon>
        <taxon>Bigyra</taxon>
        <taxon>Opalozoa</taxon>
        <taxon>Bicosoecida</taxon>
        <taxon>Cafeteriaceae</taxon>
        <taxon>Cafeteria</taxon>
    </lineage>
</organism>
<accession>A0A5A8DQ16</accession>
<dbReference type="Proteomes" id="UP000325113">
    <property type="component" value="Unassembled WGS sequence"/>
</dbReference>
<dbReference type="InterPro" id="IPR020422">
    <property type="entry name" value="TYR_PHOSPHATASE_DUAL_dom"/>
</dbReference>
<evidence type="ECO:0000313" key="10">
    <source>
        <dbReference type="Proteomes" id="UP000325113"/>
    </source>
</evidence>
<dbReference type="EMBL" id="VLTM01000005">
    <property type="protein sequence ID" value="KAA0167472.1"/>
    <property type="molecule type" value="Genomic_DNA"/>
</dbReference>
<evidence type="ECO:0000256" key="7">
    <source>
        <dbReference type="SAM" id="MobiDB-lite"/>
    </source>
</evidence>
<dbReference type="Pfam" id="PF00782">
    <property type="entry name" value="DSPc"/>
    <property type="match status" value="1"/>
</dbReference>
<feature type="region of interest" description="Disordered" evidence="7">
    <location>
        <begin position="516"/>
        <end position="555"/>
    </location>
</feature>
<keyword evidence="6" id="KW-0904">Protein phosphatase</keyword>
<feature type="domain" description="Tyrosine-protein phosphatase" evidence="8">
    <location>
        <begin position="177"/>
        <end position="708"/>
    </location>
</feature>
<dbReference type="PANTHER" id="PTHR10159">
    <property type="entry name" value="DUAL SPECIFICITY PROTEIN PHOSPHATASE"/>
    <property type="match status" value="1"/>
</dbReference>
<feature type="compositionally biased region" description="Low complexity" evidence="7">
    <location>
        <begin position="54"/>
        <end position="70"/>
    </location>
</feature>
<dbReference type="InterPro" id="IPR029021">
    <property type="entry name" value="Prot-tyrosine_phosphatase-like"/>
</dbReference>
<evidence type="ECO:0000256" key="6">
    <source>
        <dbReference type="ARBA" id="ARBA00022912"/>
    </source>
</evidence>
<keyword evidence="3" id="KW-0433">Leucine-rich repeat</keyword>
<comment type="similarity">
    <text evidence="1">Belongs to the protein-tyrosine phosphatase family. Non-receptor class dual specificity subfamily.</text>
</comment>
<reference evidence="9 10" key="1">
    <citation type="submission" date="2019-07" db="EMBL/GenBank/DDBJ databases">
        <title>Genomes of Cafeteria roenbergensis.</title>
        <authorList>
            <person name="Fischer M.G."/>
            <person name="Hackl T."/>
            <person name="Roman M."/>
        </authorList>
    </citation>
    <scope>NUCLEOTIDE SEQUENCE [LARGE SCALE GENOMIC DNA]</scope>
    <source>
        <strain evidence="9 10">Cflag</strain>
    </source>
</reference>
<feature type="region of interest" description="Disordered" evidence="7">
    <location>
        <begin position="475"/>
        <end position="495"/>
    </location>
</feature>
<dbReference type="AlphaFoldDB" id="A0A5A8DQ16"/>